<organism evidence="1">
    <name type="scientific">marine sediment metagenome</name>
    <dbReference type="NCBI Taxonomy" id="412755"/>
    <lineage>
        <taxon>unclassified sequences</taxon>
        <taxon>metagenomes</taxon>
        <taxon>ecological metagenomes</taxon>
    </lineage>
</organism>
<protein>
    <submittedName>
        <fullName evidence="1">Uncharacterized protein</fullName>
    </submittedName>
</protein>
<accession>A0A0F9T232</accession>
<dbReference type="PROSITE" id="PS51257">
    <property type="entry name" value="PROKAR_LIPOPROTEIN"/>
    <property type="match status" value="1"/>
</dbReference>
<reference evidence="1" key="1">
    <citation type="journal article" date="2015" name="Nature">
        <title>Complex archaea that bridge the gap between prokaryotes and eukaryotes.</title>
        <authorList>
            <person name="Spang A."/>
            <person name="Saw J.H."/>
            <person name="Jorgensen S.L."/>
            <person name="Zaremba-Niedzwiedzka K."/>
            <person name="Martijn J."/>
            <person name="Lind A.E."/>
            <person name="van Eijk R."/>
            <person name="Schleper C."/>
            <person name="Guy L."/>
            <person name="Ettema T.J."/>
        </authorList>
    </citation>
    <scope>NUCLEOTIDE SEQUENCE</scope>
</reference>
<dbReference type="EMBL" id="LAZR01000438">
    <property type="protein sequence ID" value="KKN68837.1"/>
    <property type="molecule type" value="Genomic_DNA"/>
</dbReference>
<sequence length="27" mass="2568">MKAFALIPLISCGLLSACGGGGGDSDN</sequence>
<dbReference type="AlphaFoldDB" id="A0A0F9T232"/>
<comment type="caution">
    <text evidence="1">The sequence shown here is derived from an EMBL/GenBank/DDBJ whole genome shotgun (WGS) entry which is preliminary data.</text>
</comment>
<feature type="non-terminal residue" evidence="1">
    <location>
        <position position="27"/>
    </location>
</feature>
<evidence type="ECO:0000313" key="1">
    <source>
        <dbReference type="EMBL" id="KKN68837.1"/>
    </source>
</evidence>
<gene>
    <name evidence="1" type="ORF">LCGC14_0447030</name>
</gene>
<name>A0A0F9T232_9ZZZZ</name>
<proteinExistence type="predicted"/>